<gene>
    <name evidence="2" type="ORF">GCM10011402_19590</name>
</gene>
<evidence type="ECO:0000313" key="2">
    <source>
        <dbReference type="EMBL" id="GGF67325.1"/>
    </source>
</evidence>
<protein>
    <recommendedName>
        <fullName evidence="4">DUF2946 domain-containing protein</fullName>
    </recommendedName>
</protein>
<evidence type="ECO:0008006" key="4">
    <source>
        <dbReference type="Google" id="ProtNLM"/>
    </source>
</evidence>
<organism evidence="2 3">
    <name type="scientific">Paracoccus acridae</name>
    <dbReference type="NCBI Taxonomy" id="1795310"/>
    <lineage>
        <taxon>Bacteria</taxon>
        <taxon>Pseudomonadati</taxon>
        <taxon>Pseudomonadota</taxon>
        <taxon>Alphaproteobacteria</taxon>
        <taxon>Rhodobacterales</taxon>
        <taxon>Paracoccaceae</taxon>
        <taxon>Paracoccus</taxon>
    </lineage>
</organism>
<accession>A0ABQ1VJ81</accession>
<feature type="region of interest" description="Disordered" evidence="1">
    <location>
        <begin position="90"/>
        <end position="116"/>
    </location>
</feature>
<dbReference type="EMBL" id="BMIV01000005">
    <property type="protein sequence ID" value="GGF67325.1"/>
    <property type="molecule type" value="Genomic_DNA"/>
</dbReference>
<evidence type="ECO:0000256" key="1">
    <source>
        <dbReference type="SAM" id="MobiDB-lite"/>
    </source>
</evidence>
<proteinExistence type="predicted"/>
<name>A0ABQ1VJ81_9RHOB</name>
<dbReference type="RefSeq" id="WP_146038653.1">
    <property type="nucleotide sequence ID" value="NZ_BMIV01000005.1"/>
</dbReference>
<reference evidence="3" key="1">
    <citation type="journal article" date="2019" name="Int. J. Syst. Evol. Microbiol.">
        <title>The Global Catalogue of Microorganisms (GCM) 10K type strain sequencing project: providing services to taxonomists for standard genome sequencing and annotation.</title>
        <authorList>
            <consortium name="The Broad Institute Genomics Platform"/>
            <consortium name="The Broad Institute Genome Sequencing Center for Infectious Disease"/>
            <person name="Wu L."/>
            <person name="Ma J."/>
        </authorList>
    </citation>
    <scope>NUCLEOTIDE SEQUENCE [LARGE SCALE GENOMIC DNA]</scope>
    <source>
        <strain evidence="3">CGMCC 1.15419</strain>
    </source>
</reference>
<keyword evidence="3" id="KW-1185">Reference proteome</keyword>
<dbReference type="Proteomes" id="UP000640509">
    <property type="component" value="Unassembled WGS sequence"/>
</dbReference>
<evidence type="ECO:0000313" key="3">
    <source>
        <dbReference type="Proteomes" id="UP000640509"/>
    </source>
</evidence>
<comment type="caution">
    <text evidence="2">The sequence shown here is derived from an EMBL/GenBank/DDBJ whole genome shotgun (WGS) entry which is preliminary data.</text>
</comment>
<sequence>MRHPVHLALILCLALTGIGLGAARGTVVRAERVVLCTGHGVVVVDHPDAPRSAQICPDMALALLAAVPDAPLDGPIMRSPGALARSLSALPLRDQQSPRPAARDPPVSRFSATTTV</sequence>